<dbReference type="GeneID" id="73290963"/>
<keyword evidence="1" id="KW-0472">Membrane</keyword>
<name>A0A9E7N890_9EURY</name>
<feature type="transmembrane region" description="Helical" evidence="1">
    <location>
        <begin position="134"/>
        <end position="160"/>
    </location>
</feature>
<feature type="transmembrane region" description="Helical" evidence="1">
    <location>
        <begin position="86"/>
        <end position="114"/>
    </location>
</feature>
<feature type="transmembrane region" description="Helical" evidence="1">
    <location>
        <begin position="49"/>
        <end position="74"/>
    </location>
</feature>
<accession>A0A9E7N890</accession>
<dbReference type="EMBL" id="CP100355">
    <property type="protein sequence ID" value="UTF52681.1"/>
    <property type="molecule type" value="Genomic_DNA"/>
</dbReference>
<organism evidence="2 3">
    <name type="scientific">Natronosalvus rutilus</name>
    <dbReference type="NCBI Taxonomy" id="2953753"/>
    <lineage>
        <taxon>Archaea</taxon>
        <taxon>Methanobacteriati</taxon>
        <taxon>Methanobacteriota</taxon>
        <taxon>Stenosarchaea group</taxon>
        <taxon>Halobacteria</taxon>
        <taxon>Halobacteriales</taxon>
        <taxon>Natrialbaceae</taxon>
        <taxon>Natronosalvus</taxon>
    </lineage>
</organism>
<dbReference type="Proteomes" id="UP001056855">
    <property type="component" value="Chromosome"/>
</dbReference>
<proteinExistence type="predicted"/>
<dbReference type="AlphaFoldDB" id="A0A9E7N890"/>
<reference evidence="2" key="1">
    <citation type="submission" date="2022-06" db="EMBL/GenBank/DDBJ databases">
        <title>Diverse halophilic archaea isolated from saline environments.</title>
        <authorList>
            <person name="Cui H.-L."/>
        </authorList>
    </citation>
    <scope>NUCLEOTIDE SEQUENCE</scope>
    <source>
        <strain evidence="2">WLHS1</strain>
    </source>
</reference>
<evidence type="ECO:0000313" key="2">
    <source>
        <dbReference type="EMBL" id="UTF52681.1"/>
    </source>
</evidence>
<keyword evidence="3" id="KW-1185">Reference proteome</keyword>
<dbReference type="Pfam" id="PF04306">
    <property type="entry name" value="DUF456"/>
    <property type="match status" value="1"/>
</dbReference>
<keyword evidence="1" id="KW-0812">Transmembrane</keyword>
<keyword evidence="1" id="KW-1133">Transmembrane helix</keyword>
<dbReference type="PANTHER" id="PTHR39165:SF1">
    <property type="entry name" value="DUF456 DOMAIN-CONTAINING PROTEIN"/>
    <property type="match status" value="1"/>
</dbReference>
<evidence type="ECO:0000256" key="1">
    <source>
        <dbReference type="SAM" id="Phobius"/>
    </source>
</evidence>
<gene>
    <name evidence="2" type="ORF">NGM29_12915</name>
</gene>
<dbReference type="PANTHER" id="PTHR39165">
    <property type="entry name" value="IG HYPOTHETICAL 17883"/>
    <property type="match status" value="1"/>
</dbReference>
<dbReference type="KEGG" id="sawl:NGM29_12915"/>
<dbReference type="RefSeq" id="WP_254156688.1">
    <property type="nucleotide sequence ID" value="NZ_CP100355.1"/>
</dbReference>
<sequence>MVDALTVLALLLLVGGIAGTVVPLVPGGGLSLAGLFLYWWHTGYTEPGVVPFVALTALGLVTLFAEFFAGSIAARAGGASWQTTALAAAVGIALMIVTGPLGFLIGLFGTVFALEFVGNRDLENSLRAAGYATAGTLASTAVQFLLTSAILVGFLLAVFVF</sequence>
<evidence type="ECO:0000313" key="3">
    <source>
        <dbReference type="Proteomes" id="UP001056855"/>
    </source>
</evidence>
<dbReference type="InterPro" id="IPR007403">
    <property type="entry name" value="DUF456"/>
</dbReference>
<protein>
    <submittedName>
        <fullName evidence="2">DUF456 domain-containing protein</fullName>
    </submittedName>
</protein>